<sequence>MSSSSSSHSLTAGAAPAARGAAPAFTAMDRVVDEVYANVTDLHKEHCKKQYRIAHLQGTLEKIQETARTANRELLAAQSAYSLAMEKHRSLLEKTDTEHSLIEEYQERLARAGEEFEHIRSARVAQASHYDEERERLNTIREMFASQIADILASPSSANRGGGAQILGRVEDVRRQIEADPSAIENLGDWFHSIMESVP</sequence>
<gene>
    <name evidence="2" type="ORF">PBRA_003873</name>
</gene>
<proteinExistence type="predicted"/>
<accession>A0A0G4IJ49</accession>
<organism evidence="2 3">
    <name type="scientific">Plasmodiophora brassicae</name>
    <name type="common">Clubroot disease agent</name>
    <dbReference type="NCBI Taxonomy" id="37360"/>
    <lineage>
        <taxon>Eukaryota</taxon>
        <taxon>Sar</taxon>
        <taxon>Rhizaria</taxon>
        <taxon>Endomyxa</taxon>
        <taxon>Phytomyxea</taxon>
        <taxon>Plasmodiophorida</taxon>
        <taxon>Plasmodiophoridae</taxon>
        <taxon>Plasmodiophora</taxon>
    </lineage>
</organism>
<name>A0A0G4IJ49_PLABS</name>
<dbReference type="EMBL" id="CDSF01000013">
    <property type="protein sequence ID" value="CEO95107.1"/>
    <property type="molecule type" value="Genomic_DNA"/>
</dbReference>
<dbReference type="Proteomes" id="UP000039324">
    <property type="component" value="Unassembled WGS sequence"/>
</dbReference>
<evidence type="ECO:0000313" key="2">
    <source>
        <dbReference type="EMBL" id="CEO95107.1"/>
    </source>
</evidence>
<protein>
    <submittedName>
        <fullName evidence="2">Uncharacterized protein</fullName>
    </submittedName>
</protein>
<evidence type="ECO:0000313" key="3">
    <source>
        <dbReference type="Proteomes" id="UP000039324"/>
    </source>
</evidence>
<reference evidence="2 3" key="1">
    <citation type="submission" date="2015-02" db="EMBL/GenBank/DDBJ databases">
        <authorList>
            <person name="Chooi Y.-H."/>
        </authorList>
    </citation>
    <scope>NUCLEOTIDE SEQUENCE [LARGE SCALE GENOMIC DNA]</scope>
    <source>
        <strain evidence="2">E3</strain>
    </source>
</reference>
<evidence type="ECO:0000256" key="1">
    <source>
        <dbReference type="SAM" id="Coils"/>
    </source>
</evidence>
<dbReference type="AlphaFoldDB" id="A0A0G4IJ49"/>
<keyword evidence="3" id="KW-1185">Reference proteome</keyword>
<feature type="coiled-coil region" evidence="1">
    <location>
        <begin position="53"/>
        <end position="122"/>
    </location>
</feature>
<keyword evidence="1" id="KW-0175">Coiled coil</keyword>